<evidence type="ECO:0000313" key="5">
    <source>
        <dbReference type="Proteomes" id="UP000616885"/>
    </source>
</evidence>
<dbReference type="EMBL" id="JADCTT010000003">
    <property type="protein sequence ID" value="KAF9755254.1"/>
    <property type="molecule type" value="Genomic_DNA"/>
</dbReference>
<proteinExistence type="predicted"/>
<sequence length="422" mass="46915">MQILATFLVAASAVRAVLVTSGSTCSSSCGNVLDRTAEDEMTCLQADYEKGSGAVFKTCLECEMYSDYSNSEESDTAALLYNMRFAIKNCLFEAGVNQCITEEACKPFQNSVLYENSNVTDGVRNYEFCASWPLSDTRHLSQCKSCLLARDQDYLANFFTVLQGACEQQPELSYTVAIEGDIFSTTMVNVTSPTPKASIDPAWFDDGPLDLNAKAGIAAAGFVFILIIIGFCIIWRGKRRRRAFLRDYETKFKRKNWPAPLQTQNMQETTDTPLSQRPLKFWDDSPASEEQAFPRYFSPYSSQFSSPVSGTDAQPQNHQWPQAQTTSVTPRSIGLAFAGDSPVYGDSKGKQPEEAYEMHHVDSRHNNSKSNLSSEVGGYGFPAEATIPSTDQQQIHNSHGRRYSGSYRNFSGNRGHRYSDTN</sequence>
<feature type="compositionally biased region" description="Polar residues" evidence="1">
    <location>
        <begin position="311"/>
        <end position="329"/>
    </location>
</feature>
<evidence type="ECO:0000256" key="1">
    <source>
        <dbReference type="SAM" id="MobiDB-lite"/>
    </source>
</evidence>
<dbReference type="AlphaFoldDB" id="A0A8H7NG11"/>
<feature type="region of interest" description="Disordered" evidence="1">
    <location>
        <begin position="304"/>
        <end position="329"/>
    </location>
</feature>
<comment type="caution">
    <text evidence="4">The sequence shown here is derived from an EMBL/GenBank/DDBJ whole genome shotgun (WGS) entry which is preliminary data.</text>
</comment>
<keyword evidence="2" id="KW-0812">Transmembrane</keyword>
<reference evidence="4" key="1">
    <citation type="submission" date="2020-10" db="EMBL/GenBank/DDBJ databases">
        <title>High-Quality Genome Resource of Clonostachys rosea strain S41 by Oxford Nanopore Long-Read Sequencing.</title>
        <authorList>
            <person name="Wang H."/>
        </authorList>
    </citation>
    <scope>NUCLEOTIDE SEQUENCE</scope>
    <source>
        <strain evidence="4">S41</strain>
    </source>
</reference>
<feature type="compositionally biased region" description="Polar residues" evidence="1">
    <location>
        <begin position="387"/>
        <end position="397"/>
    </location>
</feature>
<keyword evidence="2" id="KW-0472">Membrane</keyword>
<organism evidence="4 5">
    <name type="scientific">Bionectria ochroleuca</name>
    <name type="common">Gliocladium roseum</name>
    <dbReference type="NCBI Taxonomy" id="29856"/>
    <lineage>
        <taxon>Eukaryota</taxon>
        <taxon>Fungi</taxon>
        <taxon>Dikarya</taxon>
        <taxon>Ascomycota</taxon>
        <taxon>Pezizomycotina</taxon>
        <taxon>Sordariomycetes</taxon>
        <taxon>Hypocreomycetidae</taxon>
        <taxon>Hypocreales</taxon>
        <taxon>Bionectriaceae</taxon>
        <taxon>Clonostachys</taxon>
    </lineage>
</organism>
<feature type="transmembrane region" description="Helical" evidence="2">
    <location>
        <begin position="215"/>
        <end position="235"/>
    </location>
</feature>
<accession>A0A8H7NG11</accession>
<keyword evidence="3" id="KW-0732">Signal</keyword>
<feature type="region of interest" description="Disordered" evidence="1">
    <location>
        <begin position="359"/>
        <end position="422"/>
    </location>
</feature>
<keyword evidence="2" id="KW-1133">Transmembrane helix</keyword>
<feature type="signal peptide" evidence="3">
    <location>
        <begin position="1"/>
        <end position="16"/>
    </location>
</feature>
<feature type="chain" id="PRO_5034996567" evidence="3">
    <location>
        <begin position="17"/>
        <end position="422"/>
    </location>
</feature>
<evidence type="ECO:0000256" key="3">
    <source>
        <dbReference type="SAM" id="SignalP"/>
    </source>
</evidence>
<evidence type="ECO:0000256" key="2">
    <source>
        <dbReference type="SAM" id="Phobius"/>
    </source>
</evidence>
<gene>
    <name evidence="4" type="ORF">IM811_010695</name>
</gene>
<name>A0A8H7NG11_BIOOC</name>
<evidence type="ECO:0000313" key="4">
    <source>
        <dbReference type="EMBL" id="KAF9755254.1"/>
    </source>
</evidence>
<protein>
    <submittedName>
        <fullName evidence="4">Uncharacterized protein</fullName>
    </submittedName>
</protein>
<dbReference type="Proteomes" id="UP000616885">
    <property type="component" value="Unassembled WGS sequence"/>
</dbReference>